<protein>
    <submittedName>
        <fullName evidence="2">Uncharacterized protein</fullName>
    </submittedName>
</protein>
<feature type="compositionally biased region" description="Polar residues" evidence="1">
    <location>
        <begin position="1"/>
        <end position="23"/>
    </location>
</feature>
<evidence type="ECO:0000313" key="2">
    <source>
        <dbReference type="EMBL" id="PRZ12475.1"/>
    </source>
</evidence>
<keyword evidence="3" id="KW-1185">Reference proteome</keyword>
<evidence type="ECO:0000256" key="1">
    <source>
        <dbReference type="SAM" id="MobiDB-lite"/>
    </source>
</evidence>
<reference evidence="2 3" key="1">
    <citation type="submission" date="2018-03" db="EMBL/GenBank/DDBJ databases">
        <title>Genomic Encyclopedia of Archaeal and Bacterial Type Strains, Phase II (KMG-II): from individual species to whole genera.</title>
        <authorList>
            <person name="Goeker M."/>
        </authorList>
    </citation>
    <scope>NUCLEOTIDE SEQUENCE [LARGE SCALE GENOMIC DNA]</scope>
    <source>
        <strain evidence="2 3">RHA1</strain>
    </source>
</reference>
<accession>A0ABX5EKS1</accession>
<dbReference type="Proteomes" id="UP000238836">
    <property type="component" value="Unassembled WGS sequence"/>
</dbReference>
<proteinExistence type="predicted"/>
<evidence type="ECO:0000313" key="3">
    <source>
        <dbReference type="Proteomes" id="UP000238836"/>
    </source>
</evidence>
<feature type="region of interest" description="Disordered" evidence="1">
    <location>
        <begin position="1"/>
        <end position="32"/>
    </location>
</feature>
<name>A0ABX5EKS1_9BACL</name>
<dbReference type="RefSeq" id="WP_106343051.1">
    <property type="nucleotide sequence ID" value="NZ_PVTZ01000013.1"/>
</dbReference>
<sequence>MRNKAPQESSFSSLKGFDTSQKGTGHLIKETSKKSAPFSGLDMIGKVGEGLAAIPLKPVLIGAVAGGGLASVAEMVREIEQGLK</sequence>
<organism evidence="2 3">
    <name type="scientific">Laceyella sediminis</name>
    <dbReference type="NCBI Taxonomy" id="573074"/>
    <lineage>
        <taxon>Bacteria</taxon>
        <taxon>Bacillati</taxon>
        <taxon>Bacillota</taxon>
        <taxon>Bacilli</taxon>
        <taxon>Bacillales</taxon>
        <taxon>Thermoactinomycetaceae</taxon>
        <taxon>Laceyella</taxon>
    </lineage>
</organism>
<dbReference type="EMBL" id="PVTZ01000013">
    <property type="protein sequence ID" value="PRZ12475.1"/>
    <property type="molecule type" value="Genomic_DNA"/>
</dbReference>
<gene>
    <name evidence="2" type="ORF">CLV36_11313</name>
</gene>
<comment type="caution">
    <text evidence="2">The sequence shown here is derived from an EMBL/GenBank/DDBJ whole genome shotgun (WGS) entry which is preliminary data.</text>
</comment>